<keyword evidence="3" id="KW-1185">Reference proteome</keyword>
<dbReference type="InterPro" id="IPR016181">
    <property type="entry name" value="Acyl_CoA_acyltransferase"/>
</dbReference>
<protein>
    <recommendedName>
        <fullName evidence="1">N-acetyltransferase domain-containing protein</fullName>
    </recommendedName>
</protein>
<dbReference type="InterPro" id="IPR000182">
    <property type="entry name" value="GNAT_dom"/>
</dbReference>
<dbReference type="Pfam" id="PF00583">
    <property type="entry name" value="Acetyltransf_1"/>
    <property type="match status" value="1"/>
</dbReference>
<comment type="caution">
    <text evidence="2">The sequence shown here is derived from an EMBL/GenBank/DDBJ whole genome shotgun (WGS) entry which is preliminary data.</text>
</comment>
<feature type="domain" description="N-acetyltransferase" evidence="1">
    <location>
        <begin position="112"/>
        <end position="187"/>
    </location>
</feature>
<dbReference type="Proteomes" id="UP001146351">
    <property type="component" value="Unassembled WGS sequence"/>
</dbReference>
<sequence length="245" mass="28212">MGNVSKIDLIPWDPDSLAHRTCLRQQRVECSWHQEKVDTVWREEQTKGDKCIYWIVLSSDESYEQTKSLLDETKPQKRPQSLILAQGNGELQDTATSINAVAREPSQQSFVPIGHISLDSKNADASKLDLDLPQRGVYWVKTFFVSHSFQSQGIGRAAMDEVETMAVQEPLCAQTLMLDTVQKDDQRREDFSAVFYGDPPKITNEEWYARRDYRLVKTVQNYYGVVDKTGKVWDVKTVFMRRDLV</sequence>
<dbReference type="EMBL" id="JAPQKO010000001">
    <property type="protein sequence ID" value="KAJ5183704.1"/>
    <property type="molecule type" value="Genomic_DNA"/>
</dbReference>
<evidence type="ECO:0000259" key="1">
    <source>
        <dbReference type="Pfam" id="PF00583"/>
    </source>
</evidence>
<dbReference type="Gene3D" id="3.40.630.30">
    <property type="match status" value="1"/>
</dbReference>
<reference evidence="2" key="1">
    <citation type="submission" date="2022-11" db="EMBL/GenBank/DDBJ databases">
        <authorList>
            <person name="Petersen C."/>
        </authorList>
    </citation>
    <scope>NUCLEOTIDE SEQUENCE</scope>
    <source>
        <strain evidence="2">IBT 21917</strain>
    </source>
</reference>
<dbReference type="GO" id="GO:0016747">
    <property type="term" value="F:acyltransferase activity, transferring groups other than amino-acyl groups"/>
    <property type="evidence" value="ECO:0007669"/>
    <property type="project" value="InterPro"/>
</dbReference>
<gene>
    <name evidence="2" type="ORF">N7492_001320</name>
</gene>
<proteinExistence type="predicted"/>
<dbReference type="OrthoDB" id="2326446at2759"/>
<accession>A0A9W9IRD6</accession>
<dbReference type="AlphaFoldDB" id="A0A9W9IRD6"/>
<evidence type="ECO:0000313" key="2">
    <source>
        <dbReference type="EMBL" id="KAJ5183704.1"/>
    </source>
</evidence>
<name>A0A9W9IRD6_9EURO</name>
<dbReference type="SUPFAM" id="SSF55729">
    <property type="entry name" value="Acyl-CoA N-acyltransferases (Nat)"/>
    <property type="match status" value="1"/>
</dbReference>
<reference evidence="2" key="2">
    <citation type="journal article" date="2023" name="IMA Fungus">
        <title>Comparative genomic study of the Penicillium genus elucidates a diverse pangenome and 15 lateral gene transfer events.</title>
        <authorList>
            <person name="Petersen C."/>
            <person name="Sorensen T."/>
            <person name="Nielsen M.R."/>
            <person name="Sondergaard T.E."/>
            <person name="Sorensen J.L."/>
            <person name="Fitzpatrick D.A."/>
            <person name="Frisvad J.C."/>
            <person name="Nielsen K.L."/>
        </authorList>
    </citation>
    <scope>NUCLEOTIDE SEQUENCE</scope>
    <source>
        <strain evidence="2">IBT 21917</strain>
    </source>
</reference>
<organism evidence="2 3">
    <name type="scientific">Penicillium capsulatum</name>
    <dbReference type="NCBI Taxonomy" id="69766"/>
    <lineage>
        <taxon>Eukaryota</taxon>
        <taxon>Fungi</taxon>
        <taxon>Dikarya</taxon>
        <taxon>Ascomycota</taxon>
        <taxon>Pezizomycotina</taxon>
        <taxon>Eurotiomycetes</taxon>
        <taxon>Eurotiomycetidae</taxon>
        <taxon>Eurotiales</taxon>
        <taxon>Aspergillaceae</taxon>
        <taxon>Penicillium</taxon>
    </lineage>
</organism>
<dbReference type="CDD" id="cd04301">
    <property type="entry name" value="NAT_SF"/>
    <property type="match status" value="1"/>
</dbReference>
<evidence type="ECO:0000313" key="3">
    <source>
        <dbReference type="Proteomes" id="UP001146351"/>
    </source>
</evidence>